<evidence type="ECO:0000313" key="1">
    <source>
        <dbReference type="EMBL" id="KAJ1198557.1"/>
    </source>
</evidence>
<comment type="caution">
    <text evidence="1">The sequence shown here is derived from an EMBL/GenBank/DDBJ whole genome shotgun (WGS) entry which is preliminary data.</text>
</comment>
<protein>
    <submittedName>
        <fullName evidence="1">Uncharacterized protein</fullName>
    </submittedName>
</protein>
<organism evidence="1 2">
    <name type="scientific">Pleurodeles waltl</name>
    <name type="common">Iberian ribbed newt</name>
    <dbReference type="NCBI Taxonomy" id="8319"/>
    <lineage>
        <taxon>Eukaryota</taxon>
        <taxon>Metazoa</taxon>
        <taxon>Chordata</taxon>
        <taxon>Craniata</taxon>
        <taxon>Vertebrata</taxon>
        <taxon>Euteleostomi</taxon>
        <taxon>Amphibia</taxon>
        <taxon>Batrachia</taxon>
        <taxon>Caudata</taxon>
        <taxon>Salamandroidea</taxon>
        <taxon>Salamandridae</taxon>
        <taxon>Pleurodelinae</taxon>
        <taxon>Pleurodeles</taxon>
    </lineage>
</organism>
<proteinExistence type="predicted"/>
<dbReference type="AlphaFoldDB" id="A0AAV7VEF8"/>
<sequence>MPRGQCVEIRRWHDEVTGLRRSGGRWVEISTGRQVLCRFLSGIPAVSFWLGFCRSSGPCVKFPVAMLALCRSSCIVRLRRYGSACSEFVTVVQPVSCFWQAVRRFSQHRKFFLQE</sequence>
<dbReference type="EMBL" id="JANPWB010000003">
    <property type="protein sequence ID" value="KAJ1198557.1"/>
    <property type="molecule type" value="Genomic_DNA"/>
</dbReference>
<reference evidence="1" key="1">
    <citation type="journal article" date="2022" name="bioRxiv">
        <title>Sequencing and chromosome-scale assembly of the giantPleurodeles waltlgenome.</title>
        <authorList>
            <person name="Brown T."/>
            <person name="Elewa A."/>
            <person name="Iarovenko S."/>
            <person name="Subramanian E."/>
            <person name="Araus A.J."/>
            <person name="Petzold A."/>
            <person name="Susuki M."/>
            <person name="Suzuki K.-i.T."/>
            <person name="Hayashi T."/>
            <person name="Toyoda A."/>
            <person name="Oliveira C."/>
            <person name="Osipova E."/>
            <person name="Leigh N.D."/>
            <person name="Simon A."/>
            <person name="Yun M.H."/>
        </authorList>
    </citation>
    <scope>NUCLEOTIDE SEQUENCE</scope>
    <source>
        <strain evidence="1">20211129_DDA</strain>
        <tissue evidence="1">Liver</tissue>
    </source>
</reference>
<accession>A0AAV7VEF8</accession>
<gene>
    <name evidence="1" type="ORF">NDU88_002396</name>
</gene>
<name>A0AAV7VEF8_PLEWA</name>
<dbReference type="Proteomes" id="UP001066276">
    <property type="component" value="Chromosome 2_1"/>
</dbReference>
<evidence type="ECO:0000313" key="2">
    <source>
        <dbReference type="Proteomes" id="UP001066276"/>
    </source>
</evidence>
<keyword evidence="2" id="KW-1185">Reference proteome</keyword>